<feature type="region of interest" description="Disordered" evidence="3">
    <location>
        <begin position="162"/>
        <end position="190"/>
    </location>
</feature>
<evidence type="ECO:0000256" key="1">
    <source>
        <dbReference type="ARBA" id="ARBA00009013"/>
    </source>
</evidence>
<dbReference type="NCBIfam" id="TIGR00377">
    <property type="entry name" value="ant_ant_sig"/>
    <property type="match status" value="1"/>
</dbReference>
<feature type="domain" description="STAS" evidence="4">
    <location>
        <begin position="60"/>
        <end position="151"/>
    </location>
</feature>
<dbReference type="PANTHER" id="PTHR35849">
    <property type="entry name" value="BLR2341 PROTEIN"/>
    <property type="match status" value="1"/>
</dbReference>
<dbReference type="Gene3D" id="3.30.750.24">
    <property type="entry name" value="STAS domain"/>
    <property type="match status" value="1"/>
</dbReference>
<dbReference type="CDD" id="cd07043">
    <property type="entry name" value="STAS_anti-anti-sigma_factors"/>
    <property type="match status" value="1"/>
</dbReference>
<name>A0A5P2B2V3_STRVZ</name>
<feature type="compositionally biased region" description="Low complexity" evidence="3">
    <location>
        <begin position="162"/>
        <end position="174"/>
    </location>
</feature>
<dbReference type="SUPFAM" id="SSF52091">
    <property type="entry name" value="SpoIIaa-like"/>
    <property type="match status" value="1"/>
</dbReference>
<dbReference type="EMBL" id="CP029194">
    <property type="protein sequence ID" value="QES24290.1"/>
    <property type="molecule type" value="Genomic_DNA"/>
</dbReference>
<protein>
    <recommendedName>
        <fullName evidence="2">Anti-sigma factor antagonist</fullName>
    </recommendedName>
</protein>
<dbReference type="InterPro" id="IPR036513">
    <property type="entry name" value="STAS_dom_sf"/>
</dbReference>
<evidence type="ECO:0000313" key="5">
    <source>
        <dbReference type="EMBL" id="QES24290.1"/>
    </source>
</evidence>
<dbReference type="AlphaFoldDB" id="A0A5P2B2V3"/>
<dbReference type="GO" id="GO:0043856">
    <property type="term" value="F:anti-sigma factor antagonist activity"/>
    <property type="evidence" value="ECO:0007669"/>
    <property type="project" value="InterPro"/>
</dbReference>
<reference evidence="5 6" key="1">
    <citation type="submission" date="2018-05" db="EMBL/GenBank/DDBJ databases">
        <title>Streptomyces venezuelae.</title>
        <authorList>
            <person name="Kim W."/>
            <person name="Lee N."/>
            <person name="Cho B.-K."/>
        </authorList>
    </citation>
    <scope>NUCLEOTIDE SEQUENCE [LARGE SCALE GENOMIC DNA]</scope>
    <source>
        <strain evidence="5 6">ATCC 15068</strain>
    </source>
</reference>
<dbReference type="InterPro" id="IPR002645">
    <property type="entry name" value="STAS_dom"/>
</dbReference>
<gene>
    <name evidence="5" type="ORF">DEJ46_38715</name>
</gene>
<accession>A0A5P2B2V3</accession>
<dbReference type="PANTHER" id="PTHR35849:SF2">
    <property type="entry name" value="BLR2341 PROTEIN"/>
    <property type="match status" value="1"/>
</dbReference>
<dbReference type="InterPro" id="IPR058548">
    <property type="entry name" value="MlaB-like_STAS"/>
</dbReference>
<dbReference type="InterPro" id="IPR052746">
    <property type="entry name" value="MlaB_ABC_Transporter"/>
</dbReference>
<evidence type="ECO:0000256" key="3">
    <source>
        <dbReference type="SAM" id="MobiDB-lite"/>
    </source>
</evidence>
<sequence length="190" mass="20123">MSVAHPADPRSTSASADRLRPYCHSFLFGAAKGQAMITPPPRLTATAAERVSVTMSPSVVAVVVEPGPQRVLARVCGEIDMEDADELRRDLIAALDSSASGLDIDLSGVTFFDCSGLHILLRLNRLALRAGKTLVLTALSPRVARLLQLTGTHHVFTVRARPAPEAAGTGAPTPLDHRTPGLGRPPGIRR</sequence>
<evidence type="ECO:0000256" key="2">
    <source>
        <dbReference type="RuleBase" id="RU003749"/>
    </source>
</evidence>
<dbReference type="Pfam" id="PF13466">
    <property type="entry name" value="STAS_2"/>
    <property type="match status" value="1"/>
</dbReference>
<evidence type="ECO:0000259" key="4">
    <source>
        <dbReference type="PROSITE" id="PS50801"/>
    </source>
</evidence>
<dbReference type="InterPro" id="IPR003658">
    <property type="entry name" value="Anti-sigma_ant"/>
</dbReference>
<comment type="similarity">
    <text evidence="1 2">Belongs to the anti-sigma-factor antagonist family.</text>
</comment>
<evidence type="ECO:0000313" key="6">
    <source>
        <dbReference type="Proteomes" id="UP000324106"/>
    </source>
</evidence>
<dbReference type="PROSITE" id="PS50801">
    <property type="entry name" value="STAS"/>
    <property type="match status" value="1"/>
</dbReference>
<proteinExistence type="inferred from homology"/>
<dbReference type="Proteomes" id="UP000324106">
    <property type="component" value="Chromosome"/>
</dbReference>
<organism evidence="5 6">
    <name type="scientific">Streptomyces venezuelae</name>
    <dbReference type="NCBI Taxonomy" id="54571"/>
    <lineage>
        <taxon>Bacteria</taxon>
        <taxon>Bacillati</taxon>
        <taxon>Actinomycetota</taxon>
        <taxon>Actinomycetes</taxon>
        <taxon>Kitasatosporales</taxon>
        <taxon>Streptomycetaceae</taxon>
        <taxon>Streptomyces</taxon>
    </lineage>
</organism>